<dbReference type="Proteomes" id="UP000700334">
    <property type="component" value="Unassembled WGS sequence"/>
</dbReference>
<evidence type="ECO:0000256" key="2">
    <source>
        <dbReference type="SAM" id="MobiDB-lite"/>
    </source>
</evidence>
<evidence type="ECO:0000256" key="3">
    <source>
        <dbReference type="SAM" id="Phobius"/>
    </source>
</evidence>
<feature type="coiled-coil region" evidence="1">
    <location>
        <begin position="382"/>
        <end position="409"/>
    </location>
</feature>
<evidence type="ECO:0000313" key="4">
    <source>
        <dbReference type="EMBL" id="KAG8505656.1"/>
    </source>
</evidence>
<keyword evidence="5" id="KW-1185">Reference proteome</keyword>
<comment type="caution">
    <text evidence="4">The sequence shown here is derived from an EMBL/GenBank/DDBJ whole genome shotgun (WGS) entry which is preliminary data.</text>
</comment>
<keyword evidence="1" id="KW-0175">Coiled coil</keyword>
<feature type="region of interest" description="Disordered" evidence="2">
    <location>
        <begin position="350"/>
        <end position="375"/>
    </location>
</feature>
<proteinExistence type="predicted"/>
<keyword evidence="3" id="KW-0472">Membrane</keyword>
<sequence>MQRSVRQLCRFSSWVPDNVHVEQRRNLSTPPPSLSLHSMNTNVPKLLVAQVLPNTAHVSSRLSPHPSLDLLFQALALLARAHTISLAGAAGWFLGIEHPTQSIIHTALPLIPVAARHHKREQESRAMSKEAPGGRGQGASAGPRPTHVAASPRGQAASTLGLNPRNRWNDSPAAGLRMWRLQAAVCRDPVQGAVMCVGRDGETSRRVIAREHEDRKDHDFPWCCTLDSTFAWSRDRDTAEPPVQGKRNALAMLNHPTQPPWAQDPTAFLCPSFLVYPLNVTLPYMQCYSLLTMIPIKRVNTSLWDRYHKLFASPNTFDMEAVWKEAKPDELMDSKLRCVFEMPNENDKLNDIEPSKALPLNASKQDGRMPKPHRVSLNDTETRKLMEECKRIEGEMMKLSEENGHLKDEGLRLRKVAHSDKPLSISTASFRDNVTSPLPLFLIVTAAIFIGFILGKFIL</sequence>
<feature type="region of interest" description="Disordered" evidence="2">
    <location>
        <begin position="116"/>
        <end position="167"/>
    </location>
</feature>
<feature type="transmembrane region" description="Helical" evidence="3">
    <location>
        <begin position="438"/>
        <end position="458"/>
    </location>
</feature>
<keyword evidence="3" id="KW-0812">Transmembrane</keyword>
<keyword evidence="3" id="KW-1133">Transmembrane helix</keyword>
<accession>A0A8J6DEQ7</accession>
<protein>
    <submittedName>
        <fullName evidence="4">Vesicle-associated membrane protein-associated protein A</fullName>
    </submittedName>
</protein>
<dbReference type="AlphaFoldDB" id="A0A8J6DEQ7"/>
<evidence type="ECO:0000256" key="1">
    <source>
        <dbReference type="SAM" id="Coils"/>
    </source>
</evidence>
<dbReference type="OrthoDB" id="264603at2759"/>
<gene>
    <name evidence="4" type="ORF">J0S82_003428</name>
</gene>
<name>A0A8J6DEQ7_GALPY</name>
<reference evidence="4" key="1">
    <citation type="journal article" date="2021" name="Evol. Appl.">
        <title>The genome of the Pyrenean desman and the effects of bottlenecks and inbreeding on the genomic landscape of an endangered species.</title>
        <authorList>
            <person name="Escoda L."/>
            <person name="Castresana J."/>
        </authorList>
    </citation>
    <scope>NUCLEOTIDE SEQUENCE</scope>
    <source>
        <strain evidence="4">IBE-C5619</strain>
    </source>
</reference>
<evidence type="ECO:0000313" key="5">
    <source>
        <dbReference type="Proteomes" id="UP000700334"/>
    </source>
</evidence>
<organism evidence="4 5">
    <name type="scientific">Galemys pyrenaicus</name>
    <name type="common">Iberian desman</name>
    <name type="synonym">Pyrenean desman</name>
    <dbReference type="NCBI Taxonomy" id="202257"/>
    <lineage>
        <taxon>Eukaryota</taxon>
        <taxon>Metazoa</taxon>
        <taxon>Chordata</taxon>
        <taxon>Craniata</taxon>
        <taxon>Vertebrata</taxon>
        <taxon>Euteleostomi</taxon>
        <taxon>Mammalia</taxon>
        <taxon>Eutheria</taxon>
        <taxon>Laurasiatheria</taxon>
        <taxon>Eulipotyphla</taxon>
        <taxon>Talpidae</taxon>
        <taxon>Galemys</taxon>
    </lineage>
</organism>
<dbReference type="EMBL" id="JAGFMF010012246">
    <property type="protein sequence ID" value="KAG8505656.1"/>
    <property type="molecule type" value="Genomic_DNA"/>
</dbReference>